<protein>
    <recommendedName>
        <fullName evidence="2">histidine kinase</fullName>
        <ecNumber evidence="2">2.7.13.3</ecNumber>
    </recommendedName>
</protein>
<reference evidence="11 12" key="1">
    <citation type="submission" date="2021-01" db="EMBL/GenBank/DDBJ databases">
        <title>Carboxyliciviraga sp.nov., isolated from coastal sediments.</title>
        <authorList>
            <person name="Lu D."/>
            <person name="Zhang T."/>
        </authorList>
    </citation>
    <scope>NUCLEOTIDE SEQUENCE [LARGE SCALE GENOMIC DNA]</scope>
    <source>
        <strain evidence="11 12">N1Y132</strain>
    </source>
</reference>
<dbReference type="SMART" id="SM00387">
    <property type="entry name" value="HATPase_c"/>
    <property type="match status" value="1"/>
</dbReference>
<evidence type="ECO:0000256" key="7">
    <source>
        <dbReference type="ARBA" id="ARBA00022840"/>
    </source>
</evidence>
<dbReference type="InterPro" id="IPR005467">
    <property type="entry name" value="His_kinase_dom"/>
</dbReference>
<dbReference type="Proteomes" id="UP000605676">
    <property type="component" value="Unassembled WGS sequence"/>
</dbReference>
<dbReference type="InterPro" id="IPR003594">
    <property type="entry name" value="HATPase_dom"/>
</dbReference>
<accession>A0ABS1HL05</accession>
<dbReference type="RefSeq" id="WP_200465576.1">
    <property type="nucleotide sequence ID" value="NZ_JAENRR010000032.1"/>
</dbReference>
<evidence type="ECO:0000256" key="6">
    <source>
        <dbReference type="ARBA" id="ARBA00022777"/>
    </source>
</evidence>
<keyword evidence="9" id="KW-0175">Coiled coil</keyword>
<evidence type="ECO:0000313" key="12">
    <source>
        <dbReference type="Proteomes" id="UP000605676"/>
    </source>
</evidence>
<keyword evidence="6 11" id="KW-0418">Kinase</keyword>
<dbReference type="CDD" id="cd00082">
    <property type="entry name" value="HisKA"/>
    <property type="match status" value="1"/>
</dbReference>
<dbReference type="EMBL" id="JAENRR010000032">
    <property type="protein sequence ID" value="MBK3518348.1"/>
    <property type="molecule type" value="Genomic_DNA"/>
</dbReference>
<dbReference type="InterPro" id="IPR036097">
    <property type="entry name" value="HisK_dim/P_sf"/>
</dbReference>
<dbReference type="InterPro" id="IPR003661">
    <property type="entry name" value="HisK_dim/P_dom"/>
</dbReference>
<proteinExistence type="predicted"/>
<evidence type="ECO:0000256" key="4">
    <source>
        <dbReference type="ARBA" id="ARBA00022679"/>
    </source>
</evidence>
<comment type="caution">
    <text evidence="11">The sequence shown here is derived from an EMBL/GenBank/DDBJ whole genome shotgun (WGS) entry which is preliminary data.</text>
</comment>
<dbReference type="SUPFAM" id="SSF47384">
    <property type="entry name" value="Homodimeric domain of signal transducing histidine kinase"/>
    <property type="match status" value="1"/>
</dbReference>
<dbReference type="PRINTS" id="PR00344">
    <property type="entry name" value="BCTRLSENSOR"/>
</dbReference>
<dbReference type="Pfam" id="PF02518">
    <property type="entry name" value="HATPase_c"/>
    <property type="match status" value="1"/>
</dbReference>
<keyword evidence="7" id="KW-0067">ATP-binding</keyword>
<evidence type="ECO:0000256" key="9">
    <source>
        <dbReference type="SAM" id="Coils"/>
    </source>
</evidence>
<dbReference type="PANTHER" id="PTHR43065:SF10">
    <property type="entry name" value="PEROXIDE STRESS-ACTIVATED HISTIDINE KINASE MAK3"/>
    <property type="match status" value="1"/>
</dbReference>
<dbReference type="Gene3D" id="1.10.287.130">
    <property type="match status" value="1"/>
</dbReference>
<feature type="coiled-coil region" evidence="9">
    <location>
        <begin position="217"/>
        <end position="251"/>
    </location>
</feature>
<evidence type="ECO:0000256" key="5">
    <source>
        <dbReference type="ARBA" id="ARBA00022741"/>
    </source>
</evidence>
<dbReference type="EC" id="2.7.13.3" evidence="2"/>
<keyword evidence="5" id="KW-0547">Nucleotide-binding</keyword>
<dbReference type="InterPro" id="IPR004358">
    <property type="entry name" value="Sig_transdc_His_kin-like_C"/>
</dbReference>
<evidence type="ECO:0000256" key="1">
    <source>
        <dbReference type="ARBA" id="ARBA00000085"/>
    </source>
</evidence>
<evidence type="ECO:0000313" key="11">
    <source>
        <dbReference type="EMBL" id="MBK3518348.1"/>
    </source>
</evidence>
<dbReference type="InterPro" id="IPR036890">
    <property type="entry name" value="HATPase_C_sf"/>
</dbReference>
<keyword evidence="12" id="KW-1185">Reference proteome</keyword>
<dbReference type="PANTHER" id="PTHR43065">
    <property type="entry name" value="SENSOR HISTIDINE KINASE"/>
    <property type="match status" value="1"/>
</dbReference>
<feature type="domain" description="Histidine kinase" evidence="10">
    <location>
        <begin position="267"/>
        <end position="486"/>
    </location>
</feature>
<keyword evidence="8" id="KW-0902">Two-component regulatory system</keyword>
<dbReference type="PROSITE" id="PS50109">
    <property type="entry name" value="HIS_KIN"/>
    <property type="match status" value="1"/>
</dbReference>
<evidence type="ECO:0000256" key="3">
    <source>
        <dbReference type="ARBA" id="ARBA00022553"/>
    </source>
</evidence>
<name>A0ABS1HL05_9BACT</name>
<evidence type="ECO:0000259" key="10">
    <source>
        <dbReference type="PROSITE" id="PS50109"/>
    </source>
</evidence>
<dbReference type="SUPFAM" id="SSF55874">
    <property type="entry name" value="ATPase domain of HSP90 chaperone/DNA topoisomerase II/histidine kinase"/>
    <property type="match status" value="1"/>
</dbReference>
<organism evidence="11 12">
    <name type="scientific">Carboxylicivirga marina</name>
    <dbReference type="NCBI Taxonomy" id="2800988"/>
    <lineage>
        <taxon>Bacteria</taxon>
        <taxon>Pseudomonadati</taxon>
        <taxon>Bacteroidota</taxon>
        <taxon>Bacteroidia</taxon>
        <taxon>Marinilabiliales</taxon>
        <taxon>Marinilabiliaceae</taxon>
        <taxon>Carboxylicivirga</taxon>
    </lineage>
</organism>
<dbReference type="SMART" id="SM00388">
    <property type="entry name" value="HisKA"/>
    <property type="match status" value="1"/>
</dbReference>
<evidence type="ECO:0000256" key="2">
    <source>
        <dbReference type="ARBA" id="ARBA00012438"/>
    </source>
</evidence>
<comment type="catalytic activity">
    <reaction evidence="1">
        <text>ATP + protein L-histidine = ADP + protein N-phospho-L-histidine.</text>
        <dbReference type="EC" id="2.7.13.3"/>
    </reaction>
</comment>
<dbReference type="Gene3D" id="3.30.565.10">
    <property type="entry name" value="Histidine kinase-like ATPase, C-terminal domain"/>
    <property type="match status" value="1"/>
</dbReference>
<keyword evidence="3" id="KW-0597">Phosphoprotein</keyword>
<sequence>MYLNKQMIYRGITNREAFYFLMDKKGEINKSHGDLFDKGILVHENSILKVMPLNVLVIFNEFINSTNKEAHIEMVSCSDDDASTIDCKIVRKETDEFEMVGYYKHVDVPGQISIDKLPYPIAIVKKDGEIINLNRSFIDYFLESRIVVKPIFIQDIIKTNVYSPEKFDYLKMIESDANSRAVLCHFKGSENNQTFLLNLIPIVSGRKECYLAAVKDLTQFIDVQQNLENQNEELRKQVQEEFEINKAYELKLLKKNRLESLGEIASGIFHELNQPLTHLSLKIDNMLDKWHAGTVTELYLLEKTEQIQRQILRMRGIIDEMKQFSSVPDSKDELVNVQSVLNCALDDISYIQVKGLILVVKHVEEICIKGSSNELEQVFVNILTNSLESLQLKLSANENLKPKLKIAIEQSDELVTITFVDNGLGASEGDLGNIFKPFFTTKKSIGGTGLGLFIINNLMRKMNGTIDVTSKSGNFFKTVLTFPVLKNIEN</sequence>
<gene>
    <name evidence="11" type="ORF">JIV24_13475</name>
</gene>
<evidence type="ECO:0000256" key="8">
    <source>
        <dbReference type="ARBA" id="ARBA00023012"/>
    </source>
</evidence>
<keyword evidence="4" id="KW-0808">Transferase</keyword>
<dbReference type="GO" id="GO:0016301">
    <property type="term" value="F:kinase activity"/>
    <property type="evidence" value="ECO:0007669"/>
    <property type="project" value="UniProtKB-KW"/>
</dbReference>